<dbReference type="InterPro" id="IPR012338">
    <property type="entry name" value="Beta-lactam/transpept-like"/>
</dbReference>
<organism evidence="1 2">
    <name type="scientific">Gordonia jacobaea</name>
    <dbReference type="NCBI Taxonomy" id="122202"/>
    <lineage>
        <taxon>Bacteria</taxon>
        <taxon>Bacillati</taxon>
        <taxon>Actinomycetota</taxon>
        <taxon>Actinomycetes</taxon>
        <taxon>Mycobacteriales</taxon>
        <taxon>Gordoniaceae</taxon>
        <taxon>Gordonia</taxon>
    </lineage>
</organism>
<dbReference type="Proteomes" id="UP000037247">
    <property type="component" value="Unassembled WGS sequence"/>
</dbReference>
<dbReference type="SUPFAM" id="SSF56601">
    <property type="entry name" value="beta-lactamase/transpeptidase-like"/>
    <property type="match status" value="1"/>
</dbReference>
<dbReference type="PROSITE" id="PS51257">
    <property type="entry name" value="PROKAR_LIPOPROTEIN"/>
    <property type="match status" value="1"/>
</dbReference>
<reference evidence="1 2" key="1">
    <citation type="submission" date="2015-05" db="EMBL/GenBank/DDBJ databases">
        <title>Draft genome sequence of the bacterium Gordonia jacobaea a new member of the Gordonia genus.</title>
        <authorList>
            <person name="Jimenez-Galisteo G."/>
            <person name="Dominguez A."/>
            <person name="Munoz E."/>
            <person name="Vinas M."/>
        </authorList>
    </citation>
    <scope>NUCLEOTIDE SEQUENCE [LARGE SCALE GENOMIC DNA]</scope>
    <source>
        <strain evidence="2">mv1</strain>
    </source>
</reference>
<name>A0ABR5IAZ8_9ACTN</name>
<sequence length="298" mass="29806">MSTDRRGLLGVIGVVAVCALGFSGCSTAGRGDGQVTPVTVTVTGSTTSQASAPASSSAPVANPLARGFGAVAAQVGVPVGVALAPVGRGDSRPIMLGDNTPQVAWSTIKVPLAVAAERQNGPSTAESNAIINSDNASAEALWSSLGSDAVAARKVTAVLREGGDTQSTVPAQRLRAGFTVFGQTVWTLPAAATFTAHLPCMPGTAHVVSLMGQVAGNQQWGIEVMSTPRSTAVKGGWGPGVDGSYLVRQIGLITFSDGRQTAVAMSAAGGSMSGGIAALNAIGNWLNRNAARLPRGAC</sequence>
<protein>
    <recommendedName>
        <fullName evidence="3">Secreted protein</fullName>
    </recommendedName>
</protein>
<evidence type="ECO:0000313" key="1">
    <source>
        <dbReference type="EMBL" id="KNA90788.1"/>
    </source>
</evidence>
<keyword evidence="2" id="KW-1185">Reference proteome</keyword>
<proteinExistence type="predicted"/>
<accession>A0ABR5IAZ8</accession>
<evidence type="ECO:0000313" key="2">
    <source>
        <dbReference type="Proteomes" id="UP000037247"/>
    </source>
</evidence>
<gene>
    <name evidence="1" type="ORF">ABW18_14830</name>
</gene>
<dbReference type="RefSeq" id="WP_049699722.1">
    <property type="nucleotide sequence ID" value="NZ_LDTZ01000018.1"/>
</dbReference>
<dbReference type="EMBL" id="LDTZ01000018">
    <property type="protein sequence ID" value="KNA90788.1"/>
    <property type="molecule type" value="Genomic_DNA"/>
</dbReference>
<dbReference type="Gene3D" id="3.40.710.10">
    <property type="entry name" value="DD-peptidase/beta-lactamase superfamily"/>
    <property type="match status" value="1"/>
</dbReference>
<evidence type="ECO:0008006" key="3">
    <source>
        <dbReference type="Google" id="ProtNLM"/>
    </source>
</evidence>
<comment type="caution">
    <text evidence="1">The sequence shown here is derived from an EMBL/GenBank/DDBJ whole genome shotgun (WGS) entry which is preliminary data.</text>
</comment>